<proteinExistence type="predicted"/>
<keyword evidence="3" id="KW-1185">Reference proteome</keyword>
<feature type="region of interest" description="Disordered" evidence="1">
    <location>
        <begin position="894"/>
        <end position="939"/>
    </location>
</feature>
<feature type="compositionally biased region" description="Basic and acidic residues" evidence="1">
    <location>
        <begin position="894"/>
        <end position="910"/>
    </location>
</feature>
<gene>
    <name evidence="2" type="ORF">BGZ80_005086</name>
</gene>
<comment type="caution">
    <text evidence="2">The sequence shown here is derived from an EMBL/GenBank/DDBJ whole genome shotgun (WGS) entry which is preliminary data.</text>
</comment>
<name>A0A9P6SVC5_9FUNG</name>
<organism evidence="2 3">
    <name type="scientific">Entomortierella chlamydospora</name>
    <dbReference type="NCBI Taxonomy" id="101097"/>
    <lineage>
        <taxon>Eukaryota</taxon>
        <taxon>Fungi</taxon>
        <taxon>Fungi incertae sedis</taxon>
        <taxon>Mucoromycota</taxon>
        <taxon>Mortierellomycotina</taxon>
        <taxon>Mortierellomycetes</taxon>
        <taxon>Mortierellales</taxon>
        <taxon>Mortierellaceae</taxon>
        <taxon>Entomortierella</taxon>
    </lineage>
</organism>
<feature type="compositionally biased region" description="Acidic residues" evidence="1">
    <location>
        <begin position="911"/>
        <end position="939"/>
    </location>
</feature>
<dbReference type="Proteomes" id="UP000703661">
    <property type="component" value="Unassembled WGS sequence"/>
</dbReference>
<feature type="region of interest" description="Disordered" evidence="1">
    <location>
        <begin position="391"/>
        <end position="432"/>
    </location>
</feature>
<dbReference type="InterPro" id="IPR032675">
    <property type="entry name" value="LRR_dom_sf"/>
</dbReference>
<sequence length="939" mass="107778">MKLQPDTMQDEQRAEKAVDDILKLFGLKLVGPFVTPGLQMLQALYGRIESEGKASIETNRGSRDNREVERGLTVDYSRYFSEIRPEYWGYMHFSEMIRLRKLPEIMYGSGLYDSFDWWIGANNGVIESSITSGVGTMAGATMEVESDEMDEEHTLQEQCHPVYTDKLQEALMKLWFHCNHDYITSFTFDIYNADFYLPFATKMRKLQALNFPKPRSVLSDNLTESAVLFIKQNQETFSRKSQLDVEFDSGWFMEEGDYPRDGIDEFDMFSVDLATYNERMQKRRRHALNFMKPMLSILEAAGLPTSMSVEEVPFFYDNAHAIGTDRLLDFTDTDQSRFEQGEGPAMEAFLRRCGNLKTLCLGVGSANMLSWAADEALRDLGLTRSALSGFVSNSDSCSASEQETKSSTPPRSSKKEMSNKHRNNQQQQKHTSLIRHSMNLLNSLRSLKLFSDHSYRSAIHTMNDAMVAFAGPIKEIELRGYYYINEDSARIPGSLMKEWDRNSFKLRNNPWANQIGEWPILLPQLSKISVILRNVACIQVGSFSQCPNLQVLYLEFGGLYPSDRDVGPYGELYDIEPVPKPDDDVIQADLDDDDTVTQSQWLQADVDRTLFPTWNLPNLVVLRLKGLPAVRFDFASLSSMKNLEHLELDAAKRSTRRGTERYDMGEYKEYQQQIWNKRLSHQHPSDQDIRRKRGRSNTGTVKWPLPALKEMILRGPPASMFHLNWIRECPKLVALSVNSDDDVLDIRHNIFFAADLNESRNRRDKGRSSHIDHPSPFLMKVTFNGEWTFSEETLRHFLTVHAPLLFEFYLDHDPANLSSFQLFKAIHDIYDSNNQTLSGSNLLLSKVNSNCSLDSKEAEKLGLIEFTEKMYRYEGKLRIYKTSSGEFVRQEQYERVCSRDRTGGKDREGSEDSNEGDDNDDSDDSDNQADQTDQAEDNQ</sequence>
<reference evidence="2" key="1">
    <citation type="journal article" date="2020" name="Fungal Divers.">
        <title>Resolving the Mortierellaceae phylogeny through synthesis of multi-gene phylogenetics and phylogenomics.</title>
        <authorList>
            <person name="Vandepol N."/>
            <person name="Liber J."/>
            <person name="Desiro A."/>
            <person name="Na H."/>
            <person name="Kennedy M."/>
            <person name="Barry K."/>
            <person name="Grigoriev I.V."/>
            <person name="Miller A.N."/>
            <person name="O'Donnell K."/>
            <person name="Stajich J.E."/>
            <person name="Bonito G."/>
        </authorList>
    </citation>
    <scope>NUCLEOTIDE SEQUENCE</scope>
    <source>
        <strain evidence="2">NRRL 2769</strain>
    </source>
</reference>
<protein>
    <submittedName>
        <fullName evidence="2">Uncharacterized protein</fullName>
    </submittedName>
</protein>
<evidence type="ECO:0000256" key="1">
    <source>
        <dbReference type="SAM" id="MobiDB-lite"/>
    </source>
</evidence>
<dbReference type="SUPFAM" id="SSF52058">
    <property type="entry name" value="L domain-like"/>
    <property type="match status" value="1"/>
</dbReference>
<accession>A0A9P6SVC5</accession>
<feature type="compositionally biased region" description="Polar residues" evidence="1">
    <location>
        <begin position="391"/>
        <end position="401"/>
    </location>
</feature>
<evidence type="ECO:0000313" key="3">
    <source>
        <dbReference type="Proteomes" id="UP000703661"/>
    </source>
</evidence>
<dbReference type="EMBL" id="JAAAID010002528">
    <property type="protein sequence ID" value="KAG0006931.1"/>
    <property type="molecule type" value="Genomic_DNA"/>
</dbReference>
<dbReference type="AlphaFoldDB" id="A0A9P6SVC5"/>
<evidence type="ECO:0000313" key="2">
    <source>
        <dbReference type="EMBL" id="KAG0006931.1"/>
    </source>
</evidence>
<dbReference type="Gene3D" id="3.80.10.10">
    <property type="entry name" value="Ribonuclease Inhibitor"/>
    <property type="match status" value="1"/>
</dbReference>